<gene>
    <name evidence="2" type="ORF">BKA19_3090</name>
</gene>
<reference evidence="2 3" key="1">
    <citation type="submission" date="2019-02" db="EMBL/GenBank/DDBJ databases">
        <title>Sequencing the genomes of 1000 actinobacteria strains.</title>
        <authorList>
            <person name="Klenk H.-P."/>
        </authorList>
    </citation>
    <scope>NUCLEOTIDE SEQUENCE [LARGE SCALE GENOMIC DNA]</scope>
    <source>
        <strain evidence="2 3">DSM 44509</strain>
    </source>
</reference>
<evidence type="ECO:0000313" key="3">
    <source>
        <dbReference type="Proteomes" id="UP000292507"/>
    </source>
</evidence>
<keyword evidence="1" id="KW-0472">Membrane</keyword>
<comment type="caution">
    <text evidence="2">The sequence shown here is derived from an EMBL/GenBank/DDBJ whole genome shotgun (WGS) entry which is preliminary data.</text>
</comment>
<keyword evidence="1" id="KW-1133">Transmembrane helix</keyword>
<evidence type="ECO:0000256" key="1">
    <source>
        <dbReference type="SAM" id="Phobius"/>
    </source>
</evidence>
<dbReference type="Proteomes" id="UP000292507">
    <property type="component" value="Unassembled WGS sequence"/>
</dbReference>
<keyword evidence="1" id="KW-0812">Transmembrane</keyword>
<evidence type="ECO:0000313" key="2">
    <source>
        <dbReference type="EMBL" id="RZU33369.1"/>
    </source>
</evidence>
<keyword evidence="3" id="KW-1185">Reference proteome</keyword>
<proteinExistence type="predicted"/>
<dbReference type="RefSeq" id="WP_104526757.1">
    <property type="nucleotide sequence ID" value="NZ_POQT01000002.1"/>
</dbReference>
<feature type="transmembrane region" description="Helical" evidence="1">
    <location>
        <begin position="42"/>
        <end position="60"/>
    </location>
</feature>
<dbReference type="EMBL" id="SHKV01000001">
    <property type="protein sequence ID" value="RZU33369.1"/>
    <property type="molecule type" value="Genomic_DNA"/>
</dbReference>
<protein>
    <submittedName>
        <fullName evidence="2">Uncharacterized protein</fullName>
    </submittedName>
</protein>
<dbReference type="AlphaFoldDB" id="A0A4Q7YB45"/>
<sequence>MFVFALAAPALLVVVLGYVIGYAVTAWICDVLGAEGRRAPEVVGWTTGLALLGVVTWVLLTRWRRRRKGGHQK</sequence>
<organism evidence="2 3">
    <name type="scientific">Blastococcus saxobsidens</name>
    <dbReference type="NCBI Taxonomy" id="138336"/>
    <lineage>
        <taxon>Bacteria</taxon>
        <taxon>Bacillati</taxon>
        <taxon>Actinomycetota</taxon>
        <taxon>Actinomycetes</taxon>
        <taxon>Geodermatophilales</taxon>
        <taxon>Geodermatophilaceae</taxon>
        <taxon>Blastococcus</taxon>
    </lineage>
</organism>
<accession>A0A4Q7YB45</accession>
<name>A0A4Q7YB45_9ACTN</name>